<dbReference type="Ensembl" id="ENSANAT00000022566.1">
    <property type="protein sequence ID" value="ENSANAP00000004809.1"/>
    <property type="gene ID" value="ENSANAG00000020512.1"/>
</dbReference>
<dbReference type="Proteomes" id="UP000233020">
    <property type="component" value="Unplaced"/>
</dbReference>
<sequence>GELNATTRTGCSGKSRETRCIWHVARSGEGGAKVLPVLSRAEGFLRGPVHSTPRWPRGTRSAATPFTGGSEPRTPLLPGMDTWGDCHWRRNLPLVCPAVCACAEVRPPLCLVCAMPLHVCVSVCVSVGVHLPA</sequence>
<organism evidence="2 3">
    <name type="scientific">Aotus nancymaae</name>
    <name type="common">Ma's night monkey</name>
    <dbReference type="NCBI Taxonomy" id="37293"/>
    <lineage>
        <taxon>Eukaryota</taxon>
        <taxon>Metazoa</taxon>
        <taxon>Chordata</taxon>
        <taxon>Craniata</taxon>
        <taxon>Vertebrata</taxon>
        <taxon>Euteleostomi</taxon>
        <taxon>Mammalia</taxon>
        <taxon>Eutheria</taxon>
        <taxon>Euarchontoglires</taxon>
        <taxon>Primates</taxon>
        <taxon>Haplorrhini</taxon>
        <taxon>Platyrrhini</taxon>
        <taxon>Aotidae</taxon>
        <taxon>Aotus</taxon>
    </lineage>
</organism>
<evidence type="ECO:0000256" key="1">
    <source>
        <dbReference type="SAM" id="MobiDB-lite"/>
    </source>
</evidence>
<dbReference type="GeneTree" id="ENSGT00910000147057"/>
<protein>
    <submittedName>
        <fullName evidence="2">Uncharacterized protein</fullName>
    </submittedName>
</protein>
<reference evidence="2" key="2">
    <citation type="submission" date="2025-09" db="UniProtKB">
        <authorList>
            <consortium name="Ensembl"/>
        </authorList>
    </citation>
    <scope>IDENTIFICATION</scope>
</reference>
<feature type="region of interest" description="Disordered" evidence="1">
    <location>
        <begin position="49"/>
        <end position="73"/>
    </location>
</feature>
<proteinExistence type="predicted"/>
<reference evidence="2" key="1">
    <citation type="submission" date="2025-08" db="UniProtKB">
        <authorList>
            <consortium name="Ensembl"/>
        </authorList>
    </citation>
    <scope>IDENTIFICATION</scope>
</reference>
<dbReference type="AlphaFoldDB" id="A0A2K5C803"/>
<evidence type="ECO:0000313" key="2">
    <source>
        <dbReference type="Ensembl" id="ENSANAP00000004809.1"/>
    </source>
</evidence>
<name>A0A2K5C803_AOTNA</name>
<keyword evidence="3" id="KW-1185">Reference proteome</keyword>
<accession>A0A2K5C803</accession>
<dbReference type="OMA" id="CAEVRPP"/>
<evidence type="ECO:0000313" key="3">
    <source>
        <dbReference type="Proteomes" id="UP000233020"/>
    </source>
</evidence>